<feature type="domain" description="Cell wall protein YJL171C/Tos1 N-terminal" evidence="3">
    <location>
        <begin position="91"/>
        <end position="168"/>
    </location>
</feature>
<dbReference type="Proteomes" id="UP001370348">
    <property type="component" value="Chromosome"/>
</dbReference>
<evidence type="ECO:0000256" key="2">
    <source>
        <dbReference type="SAM" id="SignalP"/>
    </source>
</evidence>
<feature type="chain" id="PRO_5046095961" evidence="2">
    <location>
        <begin position="27"/>
        <end position="458"/>
    </location>
</feature>
<dbReference type="InterPro" id="IPR018807">
    <property type="entry name" value="YJL171C/Tos1_N"/>
</dbReference>
<gene>
    <name evidence="4" type="ORF">LZC94_44575</name>
</gene>
<organism evidence="4 5">
    <name type="scientific">Pendulispora albinea</name>
    <dbReference type="NCBI Taxonomy" id="2741071"/>
    <lineage>
        <taxon>Bacteria</taxon>
        <taxon>Pseudomonadati</taxon>
        <taxon>Myxococcota</taxon>
        <taxon>Myxococcia</taxon>
        <taxon>Myxococcales</taxon>
        <taxon>Sorangiineae</taxon>
        <taxon>Pendulisporaceae</taxon>
        <taxon>Pendulispora</taxon>
    </lineage>
</organism>
<dbReference type="RefSeq" id="WP_394824507.1">
    <property type="nucleotide sequence ID" value="NZ_CP089984.1"/>
</dbReference>
<evidence type="ECO:0000313" key="5">
    <source>
        <dbReference type="Proteomes" id="UP001370348"/>
    </source>
</evidence>
<dbReference type="EMBL" id="CP089984">
    <property type="protein sequence ID" value="WXB14883.1"/>
    <property type="molecule type" value="Genomic_DNA"/>
</dbReference>
<reference evidence="4 5" key="1">
    <citation type="submission" date="2021-12" db="EMBL/GenBank/DDBJ databases">
        <title>Discovery of the Pendulisporaceae a myxobacterial family with distinct sporulation behavior and unique specialized metabolism.</title>
        <authorList>
            <person name="Garcia R."/>
            <person name="Popoff A."/>
            <person name="Bader C.D."/>
            <person name="Loehr J."/>
            <person name="Walesch S."/>
            <person name="Walt C."/>
            <person name="Boldt J."/>
            <person name="Bunk B."/>
            <person name="Haeckl F.J.F.P.J."/>
            <person name="Gunesch A.P."/>
            <person name="Birkelbach J."/>
            <person name="Nuebel U."/>
            <person name="Pietschmann T."/>
            <person name="Bach T."/>
            <person name="Mueller R."/>
        </authorList>
    </citation>
    <scope>NUCLEOTIDE SEQUENCE [LARGE SCALE GENOMIC DNA]</scope>
    <source>
        <strain evidence="4 5">MSr11954</strain>
    </source>
</reference>
<proteinExistence type="predicted"/>
<feature type="signal peptide" evidence="2">
    <location>
        <begin position="1"/>
        <end position="26"/>
    </location>
</feature>
<protein>
    <submittedName>
        <fullName evidence="4">DUF2403 domain-containing lipoprotein</fullName>
    </submittedName>
</protein>
<accession>A0ABZ2LVG1</accession>
<evidence type="ECO:0000256" key="1">
    <source>
        <dbReference type="SAM" id="MobiDB-lite"/>
    </source>
</evidence>
<sequence>MNTFSLHVRWLRVAALAVGLGGGAIVACGTSSGDLPGGSTGQSDASAPPQGPGPAGDPNTGVWTDLGNTHAPDHTSAIATNEGVVTRGGTMTFTNIGAPGYWGRVIEAEPGDPRCDVQSETIHYDWGNAFCCRTKHVVTSNTLTPFNEQITMVLDGPLRVKQMAVYQPLAGNGGPWAIRSFWDRRAPDRPYNLHFSGPKKSTTFSGDLGNSCTFFAMQEKPFRCGHGSDPYCPGSDLDFDGWPGSKLVVLLASMPYADDPTMKPSSCIGAGQNERQQDSPWVGIAPSELSRDGWSGYNPCHCFANTNAAVGDGCGQINVFEVIAEASGSKWGNRDIISTGVRSYQVGSLGGATCGIDGCQIGKFPTDADLLDANSLTAMPAGAVIDADHRATAAGPVWRRARDDRYYLFLLDEASRTVQVAVIHPQSVPEAARTIVPALPNTLSRSAIEGFVHLRLPR</sequence>
<feature type="region of interest" description="Disordered" evidence="1">
    <location>
        <begin position="35"/>
        <end position="75"/>
    </location>
</feature>
<keyword evidence="5" id="KW-1185">Reference proteome</keyword>
<name>A0ABZ2LVG1_9BACT</name>
<evidence type="ECO:0000259" key="3">
    <source>
        <dbReference type="Pfam" id="PF10290"/>
    </source>
</evidence>
<dbReference type="Pfam" id="PF10290">
    <property type="entry name" value="YJL171C_Tos1_N"/>
    <property type="match status" value="1"/>
</dbReference>
<keyword evidence="4" id="KW-0449">Lipoprotein</keyword>
<evidence type="ECO:0000313" key="4">
    <source>
        <dbReference type="EMBL" id="WXB14883.1"/>
    </source>
</evidence>
<keyword evidence="2" id="KW-0732">Signal</keyword>